<dbReference type="AlphaFoldDB" id="A0A4W2DQM2"/>
<proteinExistence type="predicted"/>
<name>A0A4W2DQM2_BOBOX</name>
<organism evidence="1 2">
    <name type="scientific">Bos indicus x Bos taurus</name>
    <name type="common">Hybrid cattle</name>
    <dbReference type="NCBI Taxonomy" id="30522"/>
    <lineage>
        <taxon>Eukaryota</taxon>
        <taxon>Metazoa</taxon>
        <taxon>Chordata</taxon>
        <taxon>Craniata</taxon>
        <taxon>Vertebrata</taxon>
        <taxon>Euteleostomi</taxon>
        <taxon>Mammalia</taxon>
        <taxon>Eutheria</taxon>
        <taxon>Laurasiatheria</taxon>
        <taxon>Artiodactyla</taxon>
        <taxon>Ruminantia</taxon>
        <taxon>Pecora</taxon>
        <taxon>Bovidae</taxon>
        <taxon>Bovinae</taxon>
        <taxon>Bos</taxon>
    </lineage>
</organism>
<evidence type="ECO:0000313" key="1">
    <source>
        <dbReference type="Ensembl" id="ENSBIXP00000026455.1"/>
    </source>
</evidence>
<keyword evidence="2" id="KW-1185">Reference proteome</keyword>
<accession>A0A4W2DQM2</accession>
<sequence length="109" mass="12556">MLIEFNHILPHLIAVIVLKQPPTWGQLKHLTQWAEKLIERGRYEATLTVMFMAMLAVLACQPRPSSQPPYVMVPIKLEGQWFDDYALKVLYELNGLISRPKRFIAALVV</sequence>
<protein>
    <submittedName>
        <fullName evidence="1">Uncharacterized protein</fullName>
    </submittedName>
</protein>
<reference evidence="1" key="3">
    <citation type="submission" date="2025-09" db="UniProtKB">
        <authorList>
            <consortium name="Ensembl"/>
        </authorList>
    </citation>
    <scope>IDENTIFICATION</scope>
</reference>
<dbReference type="Ensembl" id="ENSBIXT00000053412.1">
    <property type="protein sequence ID" value="ENSBIXP00000026455.1"/>
    <property type="gene ID" value="ENSBIXG00000029994.1"/>
</dbReference>
<evidence type="ECO:0000313" key="2">
    <source>
        <dbReference type="Proteomes" id="UP000314981"/>
    </source>
</evidence>
<dbReference type="Proteomes" id="UP000314981">
    <property type="component" value="Unassembled WGS sequence"/>
</dbReference>
<reference evidence="1" key="2">
    <citation type="submission" date="2025-08" db="UniProtKB">
        <authorList>
            <consortium name="Ensembl"/>
        </authorList>
    </citation>
    <scope>IDENTIFICATION</scope>
</reference>
<reference evidence="2" key="1">
    <citation type="submission" date="2018-11" db="EMBL/GenBank/DDBJ databases">
        <title>Haplotype-resolved cattle genomes.</title>
        <authorList>
            <person name="Low W.Y."/>
            <person name="Tearle R."/>
            <person name="Bickhart D.M."/>
            <person name="Rosen B.D."/>
            <person name="Koren S."/>
            <person name="Rhie A."/>
            <person name="Hiendleder S."/>
            <person name="Phillippy A.M."/>
            <person name="Smith T.P.L."/>
            <person name="Williams J.L."/>
        </authorList>
    </citation>
    <scope>NUCLEOTIDE SEQUENCE [LARGE SCALE GENOMIC DNA]</scope>
</reference>